<comment type="caution">
    <text evidence="1">The sequence shown here is derived from an EMBL/GenBank/DDBJ whole genome shotgun (WGS) entry which is preliminary data.</text>
</comment>
<sequence>MATSTTGPSALSAEGYRKVFRDLSKSVVITASDTTLDAFLAKRASQTIWVQRIVVYITTSAAQIMSFQDDASTPIVIAVLDVSPAVRSRWDFDFGDRGMALTENKDLDINLDGAGLAANVQVYAYQVHSSTIDSTAGSASQ</sequence>
<dbReference type="AlphaFoldDB" id="A0A0F9V6L5"/>
<dbReference type="EMBL" id="LAZR01000655">
    <property type="protein sequence ID" value="KKN61508.1"/>
    <property type="molecule type" value="Genomic_DNA"/>
</dbReference>
<evidence type="ECO:0000313" key="1">
    <source>
        <dbReference type="EMBL" id="KKN61508.1"/>
    </source>
</evidence>
<protein>
    <submittedName>
        <fullName evidence="1">Uncharacterized protein</fullName>
    </submittedName>
</protein>
<proteinExistence type="predicted"/>
<accession>A0A0F9V6L5</accession>
<name>A0A0F9V6L5_9ZZZZ</name>
<gene>
    <name evidence="1" type="ORF">LCGC14_0520960</name>
</gene>
<organism evidence="1">
    <name type="scientific">marine sediment metagenome</name>
    <dbReference type="NCBI Taxonomy" id="412755"/>
    <lineage>
        <taxon>unclassified sequences</taxon>
        <taxon>metagenomes</taxon>
        <taxon>ecological metagenomes</taxon>
    </lineage>
</organism>
<reference evidence="1" key="1">
    <citation type="journal article" date="2015" name="Nature">
        <title>Complex archaea that bridge the gap between prokaryotes and eukaryotes.</title>
        <authorList>
            <person name="Spang A."/>
            <person name="Saw J.H."/>
            <person name="Jorgensen S.L."/>
            <person name="Zaremba-Niedzwiedzka K."/>
            <person name="Martijn J."/>
            <person name="Lind A.E."/>
            <person name="van Eijk R."/>
            <person name="Schleper C."/>
            <person name="Guy L."/>
            <person name="Ettema T.J."/>
        </authorList>
    </citation>
    <scope>NUCLEOTIDE SEQUENCE</scope>
</reference>